<evidence type="ECO:0000313" key="4">
    <source>
        <dbReference type="WBParaSite" id="nOo.2.0.1.t00249-RA"/>
    </source>
</evidence>
<evidence type="ECO:0000256" key="1">
    <source>
        <dbReference type="SAM" id="MobiDB-lite"/>
    </source>
</evidence>
<dbReference type="Proteomes" id="UP000271087">
    <property type="component" value="Unassembled WGS sequence"/>
</dbReference>
<dbReference type="EMBL" id="UYRW01000022">
    <property type="protein sequence ID" value="VDK61707.1"/>
    <property type="molecule type" value="Genomic_DNA"/>
</dbReference>
<evidence type="ECO:0000313" key="3">
    <source>
        <dbReference type="Proteomes" id="UP000271087"/>
    </source>
</evidence>
<name>A0A182DX77_ONCOC</name>
<accession>A0A182DX77</accession>
<dbReference type="AlphaFoldDB" id="A0A182DX77"/>
<keyword evidence="3" id="KW-1185">Reference proteome</keyword>
<gene>
    <name evidence="2" type="ORF">NOO_LOCUS249</name>
</gene>
<feature type="region of interest" description="Disordered" evidence="1">
    <location>
        <begin position="9"/>
        <end position="30"/>
    </location>
</feature>
<organism evidence="4">
    <name type="scientific">Onchocerca ochengi</name>
    <name type="common">Filarial nematode worm</name>
    <dbReference type="NCBI Taxonomy" id="42157"/>
    <lineage>
        <taxon>Eukaryota</taxon>
        <taxon>Metazoa</taxon>
        <taxon>Ecdysozoa</taxon>
        <taxon>Nematoda</taxon>
        <taxon>Chromadorea</taxon>
        <taxon>Rhabditida</taxon>
        <taxon>Spirurina</taxon>
        <taxon>Spiruromorpha</taxon>
        <taxon>Filarioidea</taxon>
        <taxon>Onchocercidae</taxon>
        <taxon>Onchocerca</taxon>
    </lineage>
</organism>
<dbReference type="WBParaSite" id="nOo.2.0.1.t00249-RA">
    <property type="protein sequence ID" value="nOo.2.0.1.t00249-RA"/>
    <property type="gene ID" value="nOo.2.0.1.g00249"/>
</dbReference>
<protein>
    <submittedName>
        <fullName evidence="4">Secreted protein</fullName>
    </submittedName>
</protein>
<sequence>MMMMIWRRIGSRSSDEQENDEEQVVGKEGGEEEVHDQFHLSYLLFLLIAANRANKAGACNFRFAILTWIRRFIAADKLCLYFIPKLLKAFWSLWHNRHTFVVVIACQHLPPLIISMP</sequence>
<reference evidence="2 3" key="2">
    <citation type="submission" date="2018-08" db="EMBL/GenBank/DDBJ databases">
        <authorList>
            <person name="Laetsch R D."/>
            <person name="Stevens L."/>
            <person name="Kumar S."/>
            <person name="Blaxter L. M."/>
        </authorList>
    </citation>
    <scope>NUCLEOTIDE SEQUENCE [LARGE SCALE GENOMIC DNA]</scope>
</reference>
<evidence type="ECO:0000313" key="2">
    <source>
        <dbReference type="EMBL" id="VDK61707.1"/>
    </source>
</evidence>
<proteinExistence type="predicted"/>
<reference evidence="4" key="1">
    <citation type="submission" date="2016-06" db="UniProtKB">
        <authorList>
            <consortium name="WormBaseParasite"/>
        </authorList>
    </citation>
    <scope>IDENTIFICATION</scope>
</reference>